<dbReference type="PANTHER" id="PTHR46038">
    <property type="entry name" value="EXPRESSED PROTEIN-RELATED"/>
    <property type="match status" value="1"/>
</dbReference>
<accession>A0AAV8G991</accession>
<name>A0AAV8G991_9POAL</name>
<keyword evidence="3" id="KW-1185">Reference proteome</keyword>
<reference evidence="2" key="1">
    <citation type="submission" date="2022-08" db="EMBL/GenBank/DDBJ databases">
        <authorList>
            <person name="Marques A."/>
        </authorList>
    </citation>
    <scope>NUCLEOTIDE SEQUENCE</scope>
    <source>
        <strain evidence="2">RhyPub2mFocal</strain>
        <tissue evidence="2">Leaves</tissue>
    </source>
</reference>
<evidence type="ECO:0000259" key="1">
    <source>
        <dbReference type="Pfam" id="PF03407"/>
    </source>
</evidence>
<dbReference type="InterPro" id="IPR005069">
    <property type="entry name" value="Nucl-diP-sugar_transferase"/>
</dbReference>
<protein>
    <submittedName>
        <fullName evidence="2">Nucleotide-diphospho-sugar transferase family protein</fullName>
    </submittedName>
</protein>
<sequence length="301" mass="34392">MQCFTLYLFICLQVSRPEDDELKTALKFLSNENRTVIITIINKSHTEEEGMLDLFLKGLRGGKETDYLIDRILFVAVDQVALSRCTEMQLNCYKLEMSTRNLSQGPSSELNLVDDMWTKSYFLGMVLKLGYSFIFTSIDVLWLRNPLNYLVRKGEDMSISCDTYNGQPFDNSNSINRGIFFVASNNKTITFFDKLYAARNNSGLTEQDKLYDMKTEGAFHKLNMKVGFLDTDHFCGLCQMKCNIKKVMTLHANCCGTKQAKISYLTAVLKIWLRSDGVSSVKWPKHKACLDSSKIPDELRA</sequence>
<evidence type="ECO:0000313" key="2">
    <source>
        <dbReference type="EMBL" id="KAJ4799857.1"/>
    </source>
</evidence>
<organism evidence="2 3">
    <name type="scientific">Rhynchospora pubera</name>
    <dbReference type="NCBI Taxonomy" id="906938"/>
    <lineage>
        <taxon>Eukaryota</taxon>
        <taxon>Viridiplantae</taxon>
        <taxon>Streptophyta</taxon>
        <taxon>Embryophyta</taxon>
        <taxon>Tracheophyta</taxon>
        <taxon>Spermatophyta</taxon>
        <taxon>Magnoliopsida</taxon>
        <taxon>Liliopsida</taxon>
        <taxon>Poales</taxon>
        <taxon>Cyperaceae</taxon>
        <taxon>Cyperoideae</taxon>
        <taxon>Rhynchosporeae</taxon>
        <taxon>Rhynchospora</taxon>
    </lineage>
</organism>
<dbReference type="Proteomes" id="UP001140206">
    <property type="component" value="Chromosome 2"/>
</dbReference>
<dbReference type="PANTHER" id="PTHR46038:SF12">
    <property type="entry name" value="OS03G0731800 PROTEIN"/>
    <property type="match status" value="1"/>
</dbReference>
<dbReference type="InterPro" id="IPR044821">
    <property type="entry name" value="At1g28695/At4g15970-like"/>
</dbReference>
<dbReference type="Pfam" id="PF03407">
    <property type="entry name" value="Nucleotid_trans"/>
    <property type="match status" value="1"/>
</dbReference>
<dbReference type="EMBL" id="JAMFTS010000002">
    <property type="protein sequence ID" value="KAJ4799857.1"/>
    <property type="molecule type" value="Genomic_DNA"/>
</dbReference>
<evidence type="ECO:0000313" key="3">
    <source>
        <dbReference type="Proteomes" id="UP001140206"/>
    </source>
</evidence>
<gene>
    <name evidence="2" type="ORF">LUZ62_051103</name>
</gene>
<feature type="domain" description="Nucleotide-diphospho-sugar transferase" evidence="1">
    <location>
        <begin position="68"/>
        <end position="265"/>
    </location>
</feature>
<keyword evidence="2" id="KW-0808">Transferase</keyword>
<comment type="caution">
    <text evidence="2">The sequence shown here is derived from an EMBL/GenBank/DDBJ whole genome shotgun (WGS) entry which is preliminary data.</text>
</comment>
<dbReference type="AlphaFoldDB" id="A0AAV8G991"/>
<proteinExistence type="predicted"/>
<dbReference type="GO" id="GO:0016740">
    <property type="term" value="F:transferase activity"/>
    <property type="evidence" value="ECO:0007669"/>
    <property type="project" value="UniProtKB-KW"/>
</dbReference>